<dbReference type="PANTHER" id="PTHR12546:SF60">
    <property type="entry name" value="MISFIRE, ISOFORM F"/>
    <property type="match status" value="1"/>
</dbReference>
<gene>
    <name evidence="7" type="ORF">ANN_20849</name>
</gene>
<dbReference type="InterPro" id="IPR037724">
    <property type="entry name" value="C2E_Ferlin"/>
</dbReference>
<comment type="subcellular location">
    <subcellularLocation>
        <location evidence="1">Membrane</location>
        <topology evidence="1">Single-pass membrane protein</topology>
    </subcellularLocation>
</comment>
<evidence type="ECO:0000256" key="1">
    <source>
        <dbReference type="ARBA" id="ARBA00004167"/>
    </source>
</evidence>
<dbReference type="InterPro" id="IPR035892">
    <property type="entry name" value="C2_domain_sf"/>
</dbReference>
<dbReference type="CDD" id="cd08374">
    <property type="entry name" value="C2F_Ferlin"/>
    <property type="match status" value="1"/>
</dbReference>
<keyword evidence="4" id="KW-1133">Transmembrane helix</keyword>
<sequence length="605" mass="69847">MHPVLFSRLFRMEVLFWGLRDLKRLRFVTIKKPLVVLQCNMTEVRSSVLTDVKQNLNFTEPLKMTLLVLPKQSVYHPPLSFTVVNCESFGRSTYIGTHIQSSVASFLVQLDTREEYETKMKVVVFPQQAGTSTEEVPPSDVTEDTPLLSPRKARLSLSEIYQNELEAQPEFNNFKDTLQSFDIFRGKKTGDDYLDRENVVCKLKGTLRLYRWPPPEGSVMVTSSGLNVEQGGVLQDLRANDSLRIVVRIYVISGIGLHSKDISGKSDPYILIKIGSRTISDRENYIPRQLNPVFGRYFEMEAMLPIEHMLTIRVMDYDVASSDDLIGETKIDLEDRFYSKHRATCGLARMFDVVGYNRWRDVLKPSQILEDLCKKYNLSGPKYFDDRVVIGPQKKGEENLHKNSKGAVYLNMEEALNHKEELALYALRRWHEVPLVGCHLVPEHIETRSLFNPKKPGLEQLEIWIDIFPLGDLPLPPPIDISIRKPQEYELRVIVWNTEDVILQEENILSGERMSDIYVSGSVLGKDDTQYTDVHYRSLTGEGNFNWRFVFRFNYLPMEKKLVILKKESLISSEVTEHKMPCNLKLQVWDNDKFSSDDFLGNNIY</sequence>
<dbReference type="PANTHER" id="PTHR12546">
    <property type="entry name" value="FER-1-LIKE"/>
    <property type="match status" value="1"/>
</dbReference>
<dbReference type="EMBL" id="JAJSOF020000029">
    <property type="protein sequence ID" value="KAJ4432233.1"/>
    <property type="molecule type" value="Genomic_DNA"/>
</dbReference>
<accession>A0ABQ8SE76</accession>
<dbReference type="SUPFAM" id="SSF49562">
    <property type="entry name" value="C2 domain (Calcium/lipid-binding domain, CaLB)"/>
    <property type="match status" value="3"/>
</dbReference>
<keyword evidence="2" id="KW-0812">Transmembrane</keyword>
<dbReference type="Gene3D" id="2.60.40.150">
    <property type="entry name" value="C2 domain"/>
    <property type="match status" value="2"/>
</dbReference>
<keyword evidence="3" id="KW-0677">Repeat</keyword>
<proteinExistence type="predicted"/>
<dbReference type="InterPro" id="IPR037721">
    <property type="entry name" value="Ferlin"/>
</dbReference>
<evidence type="ECO:0000256" key="3">
    <source>
        <dbReference type="ARBA" id="ARBA00022737"/>
    </source>
</evidence>
<dbReference type="InterPro" id="IPR037725">
    <property type="entry name" value="C2F_Ferlin"/>
</dbReference>
<dbReference type="PROSITE" id="PS50004">
    <property type="entry name" value="C2"/>
    <property type="match status" value="2"/>
</dbReference>
<comment type="caution">
    <text evidence="7">The sequence shown here is derived from an EMBL/GenBank/DDBJ whole genome shotgun (WGS) entry which is preliminary data.</text>
</comment>
<dbReference type="Pfam" id="PF22901">
    <property type="entry name" value="dsrm_Ferlin"/>
    <property type="match status" value="1"/>
</dbReference>
<dbReference type="InterPro" id="IPR055072">
    <property type="entry name" value="Ferlin_DSRM"/>
</dbReference>
<keyword evidence="8" id="KW-1185">Reference proteome</keyword>
<dbReference type="Pfam" id="PF00168">
    <property type="entry name" value="C2"/>
    <property type="match status" value="1"/>
</dbReference>
<keyword evidence="5" id="KW-0472">Membrane</keyword>
<dbReference type="CDD" id="cd04037">
    <property type="entry name" value="C2E_Ferlin"/>
    <property type="match status" value="1"/>
</dbReference>
<dbReference type="Proteomes" id="UP001148838">
    <property type="component" value="Unassembled WGS sequence"/>
</dbReference>
<evidence type="ECO:0000256" key="4">
    <source>
        <dbReference type="ARBA" id="ARBA00022989"/>
    </source>
</evidence>
<dbReference type="SMART" id="SM00239">
    <property type="entry name" value="C2"/>
    <property type="match status" value="1"/>
</dbReference>
<evidence type="ECO:0000313" key="8">
    <source>
        <dbReference type="Proteomes" id="UP001148838"/>
    </source>
</evidence>
<evidence type="ECO:0000259" key="6">
    <source>
        <dbReference type="PROSITE" id="PS50004"/>
    </source>
</evidence>
<feature type="domain" description="C2" evidence="6">
    <location>
        <begin position="469"/>
        <end position="605"/>
    </location>
</feature>
<organism evidence="7 8">
    <name type="scientific">Periplaneta americana</name>
    <name type="common">American cockroach</name>
    <name type="synonym">Blatta americana</name>
    <dbReference type="NCBI Taxonomy" id="6978"/>
    <lineage>
        <taxon>Eukaryota</taxon>
        <taxon>Metazoa</taxon>
        <taxon>Ecdysozoa</taxon>
        <taxon>Arthropoda</taxon>
        <taxon>Hexapoda</taxon>
        <taxon>Insecta</taxon>
        <taxon>Pterygota</taxon>
        <taxon>Neoptera</taxon>
        <taxon>Polyneoptera</taxon>
        <taxon>Dictyoptera</taxon>
        <taxon>Blattodea</taxon>
        <taxon>Blattoidea</taxon>
        <taxon>Blattidae</taxon>
        <taxon>Blattinae</taxon>
        <taxon>Periplaneta</taxon>
    </lineage>
</organism>
<evidence type="ECO:0000256" key="5">
    <source>
        <dbReference type="ARBA" id="ARBA00023136"/>
    </source>
</evidence>
<name>A0ABQ8SE76_PERAM</name>
<protein>
    <recommendedName>
        <fullName evidence="6">C2 domain-containing protein</fullName>
    </recommendedName>
</protein>
<feature type="domain" description="C2" evidence="6">
    <location>
        <begin position="229"/>
        <end position="346"/>
    </location>
</feature>
<evidence type="ECO:0000313" key="7">
    <source>
        <dbReference type="EMBL" id="KAJ4432233.1"/>
    </source>
</evidence>
<reference evidence="7 8" key="1">
    <citation type="journal article" date="2022" name="Allergy">
        <title>Genome assembly and annotation of Periplaneta americana reveal a comprehensive cockroach allergen profile.</title>
        <authorList>
            <person name="Wang L."/>
            <person name="Xiong Q."/>
            <person name="Saelim N."/>
            <person name="Wang L."/>
            <person name="Nong W."/>
            <person name="Wan A.T."/>
            <person name="Shi M."/>
            <person name="Liu X."/>
            <person name="Cao Q."/>
            <person name="Hui J.H.L."/>
            <person name="Sookrung N."/>
            <person name="Leung T.F."/>
            <person name="Tungtrongchitr A."/>
            <person name="Tsui S.K.W."/>
        </authorList>
    </citation>
    <scope>NUCLEOTIDE SEQUENCE [LARGE SCALE GENOMIC DNA]</scope>
    <source>
        <strain evidence="7">PWHHKU_190912</strain>
    </source>
</reference>
<evidence type="ECO:0000256" key="2">
    <source>
        <dbReference type="ARBA" id="ARBA00022692"/>
    </source>
</evidence>
<dbReference type="InterPro" id="IPR000008">
    <property type="entry name" value="C2_dom"/>
</dbReference>